<comment type="similarity">
    <text evidence="12">Belongs to the pannexin family.</text>
</comment>
<dbReference type="GO" id="GO:0005886">
    <property type="term" value="C:plasma membrane"/>
    <property type="evidence" value="ECO:0007669"/>
    <property type="project" value="UniProtKB-SubCell"/>
</dbReference>
<evidence type="ECO:0000256" key="5">
    <source>
        <dbReference type="ARBA" id="ARBA00022692"/>
    </source>
</evidence>
<keyword evidence="11 12" id="KW-0407">Ion channel</keyword>
<gene>
    <name evidence="12" type="primary">inx</name>
    <name evidence="13" type="ORF">CAMP_LOCUS1430</name>
</gene>
<dbReference type="Pfam" id="PF00876">
    <property type="entry name" value="Innexin"/>
    <property type="match status" value="1"/>
</dbReference>
<dbReference type="PRINTS" id="PR01262">
    <property type="entry name" value="INNEXIN"/>
</dbReference>
<evidence type="ECO:0000256" key="11">
    <source>
        <dbReference type="ARBA" id="ARBA00023303"/>
    </source>
</evidence>
<evidence type="ECO:0000256" key="4">
    <source>
        <dbReference type="ARBA" id="ARBA00022475"/>
    </source>
</evidence>
<evidence type="ECO:0000256" key="2">
    <source>
        <dbReference type="ARBA" id="ARBA00004651"/>
    </source>
</evidence>
<keyword evidence="14" id="KW-1185">Reference proteome</keyword>
<dbReference type="PROSITE" id="PS51013">
    <property type="entry name" value="PANNEXIN"/>
    <property type="match status" value="1"/>
</dbReference>
<proteinExistence type="inferred from homology"/>
<dbReference type="GO" id="GO:0005243">
    <property type="term" value="F:gap junction channel activity"/>
    <property type="evidence" value="ECO:0007669"/>
    <property type="project" value="TreeGrafter"/>
</dbReference>
<keyword evidence="6" id="KW-0303">Gap junction</keyword>
<keyword evidence="10 12" id="KW-0472">Membrane</keyword>
<dbReference type="OrthoDB" id="5867527at2759"/>
<evidence type="ECO:0000256" key="1">
    <source>
        <dbReference type="ARBA" id="ARBA00004610"/>
    </source>
</evidence>
<evidence type="ECO:0000256" key="3">
    <source>
        <dbReference type="ARBA" id="ARBA00022448"/>
    </source>
</evidence>
<evidence type="ECO:0000256" key="8">
    <source>
        <dbReference type="ARBA" id="ARBA00022989"/>
    </source>
</evidence>
<feature type="transmembrane region" description="Helical" evidence="12">
    <location>
        <begin position="98"/>
        <end position="115"/>
    </location>
</feature>
<keyword evidence="9 12" id="KW-0406">Ion transport</keyword>
<comment type="function">
    <text evidence="12">Structural component of the gap junctions.</text>
</comment>
<keyword evidence="3 12" id="KW-0813">Transport</keyword>
<dbReference type="GO" id="GO:0005921">
    <property type="term" value="C:gap junction"/>
    <property type="evidence" value="ECO:0007669"/>
    <property type="project" value="UniProtKB-SubCell"/>
</dbReference>
<keyword evidence="8 12" id="KW-1133">Transmembrane helix</keyword>
<keyword evidence="5 12" id="KW-0812">Transmembrane</keyword>
<feature type="transmembrane region" description="Helical" evidence="12">
    <location>
        <begin position="24"/>
        <end position="41"/>
    </location>
</feature>
<dbReference type="PANTHER" id="PTHR11893">
    <property type="entry name" value="INNEXIN"/>
    <property type="match status" value="1"/>
</dbReference>
<dbReference type="PANTHER" id="PTHR11893:SF27">
    <property type="entry name" value="INNEXIN-17"/>
    <property type="match status" value="1"/>
</dbReference>
<comment type="caution">
    <text evidence="13">The sequence shown here is derived from an EMBL/GenBank/DDBJ whole genome shotgun (WGS) entry which is preliminary data.</text>
</comment>
<name>A0A9P1I5X9_9PELO</name>
<sequence length="361" mass="42005">MPTKFPIIGEDITLDFNPDAVDKLRFFGTPIFLVACGFFIMTKQYVGQSVQCWVPTHFKDSWEAYAETYCLVENTYFVPMNQSNLPEIDTRENREMKYYQWVPFILFGMAFALYIPKFVYQISQLIMGIDLSLITIYMRNRSINGLSSNDSKTLEELRNDIKITAKRRGGSGETWGFHLTLCLIIRKVTAAIIVFASIIFLESFMGLGPMYGYTVTRDLLAGREWKESGSFPRVTFCDFEVREIGYINNWTLQCVLMVNMFNEKLFVALWWLYLILAILSMFDIARIIYRFTAYHQINFVYNILNNGGNVNAEKTEISRFIRSTLKNDGITLLHLINSNFTIFETADFLLPKWNSRKTKNE</sequence>
<evidence type="ECO:0000256" key="12">
    <source>
        <dbReference type="RuleBase" id="RU010713"/>
    </source>
</evidence>
<dbReference type="GO" id="GO:0034220">
    <property type="term" value="P:monoatomic ion transmembrane transport"/>
    <property type="evidence" value="ECO:0007669"/>
    <property type="project" value="UniProtKB-KW"/>
</dbReference>
<evidence type="ECO:0000256" key="6">
    <source>
        <dbReference type="ARBA" id="ARBA00022868"/>
    </source>
</evidence>
<dbReference type="EMBL" id="CANHGI010000001">
    <property type="protein sequence ID" value="CAI5438793.1"/>
    <property type="molecule type" value="Genomic_DNA"/>
</dbReference>
<feature type="transmembrane region" description="Helical" evidence="12">
    <location>
        <begin position="121"/>
        <end position="138"/>
    </location>
</feature>
<evidence type="ECO:0000313" key="13">
    <source>
        <dbReference type="EMBL" id="CAI5438793.1"/>
    </source>
</evidence>
<keyword evidence="4" id="KW-1003">Cell membrane</keyword>
<dbReference type="Proteomes" id="UP001152747">
    <property type="component" value="Unassembled WGS sequence"/>
</dbReference>
<feature type="transmembrane region" description="Helical" evidence="12">
    <location>
        <begin position="265"/>
        <end position="289"/>
    </location>
</feature>
<organism evidence="13 14">
    <name type="scientific">Caenorhabditis angaria</name>
    <dbReference type="NCBI Taxonomy" id="860376"/>
    <lineage>
        <taxon>Eukaryota</taxon>
        <taxon>Metazoa</taxon>
        <taxon>Ecdysozoa</taxon>
        <taxon>Nematoda</taxon>
        <taxon>Chromadorea</taxon>
        <taxon>Rhabditida</taxon>
        <taxon>Rhabditina</taxon>
        <taxon>Rhabditomorpha</taxon>
        <taxon>Rhabditoidea</taxon>
        <taxon>Rhabditidae</taxon>
        <taxon>Peloderinae</taxon>
        <taxon>Caenorhabditis</taxon>
    </lineage>
</organism>
<evidence type="ECO:0000256" key="10">
    <source>
        <dbReference type="ARBA" id="ARBA00023136"/>
    </source>
</evidence>
<keyword evidence="7" id="KW-0965">Cell junction</keyword>
<dbReference type="InterPro" id="IPR000990">
    <property type="entry name" value="Innexin"/>
</dbReference>
<dbReference type="AlphaFoldDB" id="A0A9P1I5X9"/>
<reference evidence="13" key="1">
    <citation type="submission" date="2022-11" db="EMBL/GenBank/DDBJ databases">
        <authorList>
            <person name="Kikuchi T."/>
        </authorList>
    </citation>
    <scope>NUCLEOTIDE SEQUENCE</scope>
    <source>
        <strain evidence="13">PS1010</strain>
    </source>
</reference>
<protein>
    <recommendedName>
        <fullName evidence="12">Innexin</fullName>
    </recommendedName>
</protein>
<evidence type="ECO:0000313" key="14">
    <source>
        <dbReference type="Proteomes" id="UP001152747"/>
    </source>
</evidence>
<comment type="subcellular location">
    <subcellularLocation>
        <location evidence="1">Cell junction</location>
        <location evidence="1">Gap junction</location>
    </subcellularLocation>
    <subcellularLocation>
        <location evidence="2 12">Cell membrane</location>
        <topology evidence="2 12">Multi-pass membrane protein</topology>
    </subcellularLocation>
</comment>
<evidence type="ECO:0000256" key="7">
    <source>
        <dbReference type="ARBA" id="ARBA00022949"/>
    </source>
</evidence>
<accession>A0A9P1I5X9</accession>
<evidence type="ECO:0000256" key="9">
    <source>
        <dbReference type="ARBA" id="ARBA00023065"/>
    </source>
</evidence>